<evidence type="ECO:0000313" key="4">
    <source>
        <dbReference type="Proteomes" id="UP001597181"/>
    </source>
</evidence>
<reference evidence="4" key="1">
    <citation type="journal article" date="2019" name="Int. J. Syst. Evol. Microbiol.">
        <title>The Global Catalogue of Microorganisms (GCM) 10K type strain sequencing project: providing services to taxonomists for standard genome sequencing and annotation.</title>
        <authorList>
            <consortium name="The Broad Institute Genomics Platform"/>
            <consortium name="The Broad Institute Genome Sequencing Center for Infectious Disease"/>
            <person name="Wu L."/>
            <person name="Ma J."/>
        </authorList>
    </citation>
    <scope>NUCLEOTIDE SEQUENCE [LARGE SCALE GENOMIC DNA]</scope>
    <source>
        <strain evidence="4">CCUG 50213</strain>
    </source>
</reference>
<dbReference type="CDD" id="cd07814">
    <property type="entry name" value="SRPBCC_CalC_Aha1-like"/>
    <property type="match status" value="1"/>
</dbReference>
<comment type="caution">
    <text evidence="3">The sequence shown here is derived from an EMBL/GenBank/DDBJ whole genome shotgun (WGS) entry which is preliminary data.</text>
</comment>
<feature type="domain" description="Activator of Hsp90 ATPase homologue 1/2-like C-terminal" evidence="2">
    <location>
        <begin position="190"/>
        <end position="326"/>
    </location>
</feature>
<dbReference type="SUPFAM" id="SSF55961">
    <property type="entry name" value="Bet v1-like"/>
    <property type="match status" value="2"/>
</dbReference>
<dbReference type="Gene3D" id="3.30.530.20">
    <property type="match status" value="2"/>
</dbReference>
<feature type="domain" description="Activator of Hsp90 ATPase homologue 1/2-like C-terminal" evidence="2">
    <location>
        <begin position="23"/>
        <end position="160"/>
    </location>
</feature>
<gene>
    <name evidence="3" type="ORF">ACFQ3U_05135</name>
</gene>
<evidence type="ECO:0000256" key="1">
    <source>
        <dbReference type="ARBA" id="ARBA00006817"/>
    </source>
</evidence>
<dbReference type="EMBL" id="JBHTLY010000002">
    <property type="protein sequence ID" value="MFD1201274.1"/>
    <property type="molecule type" value="Genomic_DNA"/>
</dbReference>
<keyword evidence="4" id="KW-1185">Reference proteome</keyword>
<protein>
    <submittedName>
        <fullName evidence="3">SRPBCC family protein</fullName>
    </submittedName>
</protein>
<dbReference type="RefSeq" id="WP_343957324.1">
    <property type="nucleotide sequence ID" value="NZ_BAAAKZ010000001.1"/>
</dbReference>
<dbReference type="Proteomes" id="UP001597181">
    <property type="component" value="Unassembled WGS sequence"/>
</dbReference>
<proteinExistence type="inferred from homology"/>
<comment type="similarity">
    <text evidence="1">Belongs to the AHA1 family.</text>
</comment>
<dbReference type="InterPro" id="IPR013538">
    <property type="entry name" value="ASHA1/2-like_C"/>
</dbReference>
<dbReference type="Pfam" id="PF08327">
    <property type="entry name" value="AHSA1"/>
    <property type="match status" value="2"/>
</dbReference>
<sequence>MPITAVTTDAEALTLTFVADFTVPVRRLWDAYLDPRQIERFWGPPTFPAVFTRHDGYPGGLSQYRMTGPEGEISAGYWRWAAVDEGRSFEVRDGFAGEDGEPNTEMPDMRMVFDFAETALGSRLTTTTYFNTLEELEQLRAMGMEEGMRSAMAQIDAVVEDLASFAVGAGTELQLIGDTQARTSRIVRGTVDQVWQAHHDAELLRRWQLGPDGWTMPVCEVATAVGERHRTEWASDDGEQRFGFTGTVLEIEPPRRSVTTEKMWTPEDPDAAQSPETINELTLIPVDGGTLVSLLITYPDTATREMILSTGMVDGMETSYARLERELLS</sequence>
<evidence type="ECO:0000313" key="3">
    <source>
        <dbReference type="EMBL" id="MFD1201274.1"/>
    </source>
</evidence>
<organism evidence="3 4">
    <name type="scientific">Leucobacter albus</name>
    <dbReference type="NCBI Taxonomy" id="272210"/>
    <lineage>
        <taxon>Bacteria</taxon>
        <taxon>Bacillati</taxon>
        <taxon>Actinomycetota</taxon>
        <taxon>Actinomycetes</taxon>
        <taxon>Micrococcales</taxon>
        <taxon>Microbacteriaceae</taxon>
        <taxon>Leucobacter</taxon>
    </lineage>
</organism>
<evidence type="ECO:0000259" key="2">
    <source>
        <dbReference type="Pfam" id="PF08327"/>
    </source>
</evidence>
<dbReference type="InterPro" id="IPR023393">
    <property type="entry name" value="START-like_dom_sf"/>
</dbReference>
<accession>A0ABW3TNX4</accession>
<name>A0ABW3TNX4_9MICO</name>